<evidence type="ECO:0000313" key="7">
    <source>
        <dbReference type="EMBL" id="TDD98976.1"/>
    </source>
</evidence>
<comment type="function">
    <text evidence="5">Part of a binding-protein-dependent transport system for a sugar.</text>
</comment>
<dbReference type="PANTHER" id="PTHR43649:SF28">
    <property type="entry name" value="BINDING PROTEIN COMPONENT OF ABC SUGAR TRANSPORTER-RELATED"/>
    <property type="match status" value="1"/>
</dbReference>
<dbReference type="Pfam" id="PF01547">
    <property type="entry name" value="SBP_bac_1"/>
    <property type="match status" value="1"/>
</dbReference>
<comment type="similarity">
    <text evidence="2">Belongs to the bacterial solute-binding protein 1 family.</text>
</comment>
<evidence type="ECO:0000256" key="1">
    <source>
        <dbReference type="ARBA" id="ARBA00004196"/>
    </source>
</evidence>
<evidence type="ECO:0000256" key="4">
    <source>
        <dbReference type="ARBA" id="ARBA00022729"/>
    </source>
</evidence>
<accession>A0A4R5CIN3</accession>
<protein>
    <recommendedName>
        <fullName evidence="6">Probable sugar-binding periplasmic protein</fullName>
    </recommendedName>
</protein>
<evidence type="ECO:0000256" key="6">
    <source>
        <dbReference type="ARBA" id="ARBA00049753"/>
    </source>
</evidence>
<dbReference type="InterPro" id="IPR050490">
    <property type="entry name" value="Bact_solute-bd_prot1"/>
</dbReference>
<dbReference type="GO" id="GO:0030313">
    <property type="term" value="C:cell envelope"/>
    <property type="evidence" value="ECO:0007669"/>
    <property type="project" value="UniProtKB-SubCell"/>
</dbReference>
<sequence>MALAAVVAAASLALASCGDDDDGGDEPAGGDTGQASTEFEFFSWWTGAGDSEGKQALLDLFAEQNPDVEITDAAVAGGAGTNAQAVLTTRLQAGDPPDSYQRHVGAELQPDIEAGLVEDLTWLYDEEGWRDVFPQDMLDLITVDDRIYSVPVNIHRSNLLWYNPAVLAEAGITAPPTSWDEFLQQAATLEAAGKIPLTIGPSWTQKHLLENVLLGELGAEAYSGLWDGSTDWESSEVVAALDTFTEVLSHSNLGEAAADWQPAIDPIIEGDAAYNVMGDWANTYFATAQGLAFETEYGVTTSPGTEGIFNFLSDSFTLPEGAPHRDLAIEWLRLAGSQEGQDTFNPIKGSIPARTDADPALYTDYLAMPLTDWNDPEIELVGSLAHGVVAGGAFNTDIDSALGEFVASGDSAQFASAVKEAYEANQ</sequence>
<reference evidence="7 8" key="1">
    <citation type="submission" date="2019-03" db="EMBL/GenBank/DDBJ databases">
        <title>Draft genome sequences of novel Actinobacteria.</title>
        <authorList>
            <person name="Sahin N."/>
            <person name="Ay H."/>
            <person name="Saygin H."/>
        </authorList>
    </citation>
    <scope>NUCLEOTIDE SEQUENCE [LARGE SCALE GENOMIC DNA]</scope>
    <source>
        <strain evidence="7 8">5K138</strain>
    </source>
</reference>
<dbReference type="Proteomes" id="UP000294739">
    <property type="component" value="Unassembled WGS sequence"/>
</dbReference>
<dbReference type="EMBL" id="SMKZ01000062">
    <property type="protein sequence ID" value="TDD98976.1"/>
    <property type="molecule type" value="Genomic_DNA"/>
</dbReference>
<dbReference type="PANTHER" id="PTHR43649">
    <property type="entry name" value="ARABINOSE-BINDING PROTEIN-RELATED"/>
    <property type="match status" value="1"/>
</dbReference>
<dbReference type="AlphaFoldDB" id="A0A4R5CIN3"/>
<proteinExistence type="inferred from homology"/>
<keyword evidence="8" id="KW-1185">Reference proteome</keyword>
<evidence type="ECO:0000256" key="2">
    <source>
        <dbReference type="ARBA" id="ARBA00008520"/>
    </source>
</evidence>
<name>A0A4R5CIN3_9ACTN</name>
<dbReference type="Gene3D" id="3.40.190.10">
    <property type="entry name" value="Periplasmic binding protein-like II"/>
    <property type="match status" value="2"/>
</dbReference>
<keyword evidence="3" id="KW-0813">Transport</keyword>
<evidence type="ECO:0000256" key="5">
    <source>
        <dbReference type="ARBA" id="ARBA00049629"/>
    </source>
</evidence>
<dbReference type="InterPro" id="IPR006059">
    <property type="entry name" value="SBP"/>
</dbReference>
<organism evidence="7 8">
    <name type="scientific">Jiangella asiatica</name>
    <dbReference type="NCBI Taxonomy" id="2530372"/>
    <lineage>
        <taxon>Bacteria</taxon>
        <taxon>Bacillati</taxon>
        <taxon>Actinomycetota</taxon>
        <taxon>Actinomycetes</taxon>
        <taxon>Jiangellales</taxon>
        <taxon>Jiangellaceae</taxon>
        <taxon>Jiangella</taxon>
    </lineage>
</organism>
<evidence type="ECO:0000313" key="8">
    <source>
        <dbReference type="Proteomes" id="UP000294739"/>
    </source>
</evidence>
<evidence type="ECO:0000256" key="3">
    <source>
        <dbReference type="ARBA" id="ARBA00022448"/>
    </source>
</evidence>
<comment type="caution">
    <text evidence="7">The sequence shown here is derived from an EMBL/GenBank/DDBJ whole genome shotgun (WGS) entry which is preliminary data.</text>
</comment>
<dbReference type="OrthoDB" id="5580590at2"/>
<dbReference type="InParanoid" id="A0A4R5CIN3"/>
<gene>
    <name evidence="7" type="ORF">E1269_27860</name>
</gene>
<comment type="subcellular location">
    <subcellularLocation>
        <location evidence="1">Cell envelope</location>
    </subcellularLocation>
</comment>
<dbReference type="RefSeq" id="WP_131900779.1">
    <property type="nucleotide sequence ID" value="NZ_SMKZ01000062.1"/>
</dbReference>
<keyword evidence="4" id="KW-0732">Signal</keyword>
<dbReference type="SUPFAM" id="SSF53850">
    <property type="entry name" value="Periplasmic binding protein-like II"/>
    <property type="match status" value="1"/>
</dbReference>